<dbReference type="Proteomes" id="UP000299102">
    <property type="component" value="Unassembled WGS sequence"/>
</dbReference>
<dbReference type="AlphaFoldDB" id="A0A4C1VQ97"/>
<sequence>MKSVIFGAACSPCIALYTKNLNTKMHRAEFPEAVESIVAHHYVDDFLQSFESIDKATGIATEVQNIQRKANFHLKKWTSNIKEVIATIDP</sequence>
<dbReference type="EMBL" id="BGZK01000388">
    <property type="protein sequence ID" value="GBP40833.1"/>
    <property type="molecule type" value="Genomic_DNA"/>
</dbReference>
<reference evidence="1 2" key="1">
    <citation type="journal article" date="2019" name="Commun. Biol.">
        <title>The bagworm genome reveals a unique fibroin gene that provides high tensile strength.</title>
        <authorList>
            <person name="Kono N."/>
            <person name="Nakamura H."/>
            <person name="Ohtoshi R."/>
            <person name="Tomita M."/>
            <person name="Numata K."/>
            <person name="Arakawa K."/>
        </authorList>
    </citation>
    <scope>NUCLEOTIDE SEQUENCE [LARGE SCALE GENOMIC DNA]</scope>
</reference>
<proteinExistence type="predicted"/>
<evidence type="ECO:0000313" key="2">
    <source>
        <dbReference type="Proteomes" id="UP000299102"/>
    </source>
</evidence>
<comment type="caution">
    <text evidence="1">The sequence shown here is derived from an EMBL/GenBank/DDBJ whole genome shotgun (WGS) entry which is preliminary data.</text>
</comment>
<dbReference type="PANTHER" id="PTHR47331">
    <property type="entry name" value="PHD-TYPE DOMAIN-CONTAINING PROTEIN"/>
    <property type="match status" value="1"/>
</dbReference>
<name>A0A4C1VQ97_EUMVA</name>
<protein>
    <recommendedName>
        <fullName evidence="3">Reverse transcriptase domain-containing protein</fullName>
    </recommendedName>
</protein>
<accession>A0A4C1VQ97</accession>
<dbReference type="PANTHER" id="PTHR47331:SF5">
    <property type="entry name" value="RIBONUCLEASE H"/>
    <property type="match status" value="1"/>
</dbReference>
<gene>
    <name evidence="1" type="ORF">EVAR_87096_1</name>
</gene>
<evidence type="ECO:0000313" key="1">
    <source>
        <dbReference type="EMBL" id="GBP40833.1"/>
    </source>
</evidence>
<evidence type="ECO:0008006" key="3">
    <source>
        <dbReference type="Google" id="ProtNLM"/>
    </source>
</evidence>
<keyword evidence="2" id="KW-1185">Reference proteome</keyword>
<dbReference type="OrthoDB" id="5983986at2759"/>
<organism evidence="1 2">
    <name type="scientific">Eumeta variegata</name>
    <name type="common">Bagworm moth</name>
    <name type="synonym">Eumeta japonica</name>
    <dbReference type="NCBI Taxonomy" id="151549"/>
    <lineage>
        <taxon>Eukaryota</taxon>
        <taxon>Metazoa</taxon>
        <taxon>Ecdysozoa</taxon>
        <taxon>Arthropoda</taxon>
        <taxon>Hexapoda</taxon>
        <taxon>Insecta</taxon>
        <taxon>Pterygota</taxon>
        <taxon>Neoptera</taxon>
        <taxon>Endopterygota</taxon>
        <taxon>Lepidoptera</taxon>
        <taxon>Glossata</taxon>
        <taxon>Ditrysia</taxon>
        <taxon>Tineoidea</taxon>
        <taxon>Psychidae</taxon>
        <taxon>Oiketicinae</taxon>
        <taxon>Eumeta</taxon>
    </lineage>
</organism>